<dbReference type="OrthoDB" id="9769264at2"/>
<comment type="caution">
    <text evidence="1">The sequence shown here is derived from an EMBL/GenBank/DDBJ whole genome shotgun (WGS) entry which is preliminary data.</text>
</comment>
<evidence type="ECO:0000313" key="2">
    <source>
        <dbReference type="Proteomes" id="UP000634660"/>
    </source>
</evidence>
<evidence type="ECO:0000313" key="1">
    <source>
        <dbReference type="EMBL" id="GGZ86670.1"/>
    </source>
</evidence>
<gene>
    <name evidence="1" type="ORF">GCM10010371_53320</name>
</gene>
<dbReference type="AlphaFoldDB" id="A0A918VB55"/>
<dbReference type="NCBIfam" id="TIGR04267">
    <property type="entry name" value="mod_HExxH"/>
    <property type="match status" value="1"/>
</dbReference>
<organism evidence="1 2">
    <name type="scientific">Streptomyces subrutilus</name>
    <dbReference type="NCBI Taxonomy" id="36818"/>
    <lineage>
        <taxon>Bacteria</taxon>
        <taxon>Bacillati</taxon>
        <taxon>Actinomycetota</taxon>
        <taxon>Actinomycetes</taxon>
        <taxon>Kitasatosporales</taxon>
        <taxon>Streptomycetaceae</taxon>
        <taxon>Streptomyces</taxon>
    </lineage>
</organism>
<protein>
    <recommendedName>
        <fullName evidence="3">HEXXH motif domain-containing protein</fullName>
    </recommendedName>
</protein>
<dbReference type="InterPro" id="IPR026337">
    <property type="entry name" value="AKG_HExxH"/>
</dbReference>
<proteinExistence type="predicted"/>
<reference evidence="1" key="2">
    <citation type="submission" date="2020-09" db="EMBL/GenBank/DDBJ databases">
        <authorList>
            <person name="Sun Q."/>
            <person name="Ohkuma M."/>
        </authorList>
    </citation>
    <scope>NUCLEOTIDE SEQUENCE</scope>
    <source>
        <strain evidence="1">JCM 4834</strain>
    </source>
</reference>
<sequence length="323" mass="34379">MRVEPDAHEGAEERTALALMARTALERVGLEVSPQEATHPAVVEAAHVAQSVLRTGPPSPDRLGRLTGMLDRARSDGMSTRPSVLPWPTRLAAPGPHLARSVTRALKSVPHQGTEAGAPRGSSVAGWCAHEEETARHAVALLQSAWPGAAAELGAVLVQIALLDGPGIDGFTDFTVHGAVFVRRDRLVPDADGLPGAVRLAEALVHEGAHTRCNAASVADRPFLRPLEESGPMVATPLRLDPRPLTGLFQQMVVLARSVLLYRRLLAQDTCGLDAAPAVRARHDRLAHSAVEAVRTMARHRDTLTAHGTAMLEDAARVAQVRV</sequence>
<dbReference type="Proteomes" id="UP000634660">
    <property type="component" value="Unassembled WGS sequence"/>
</dbReference>
<name>A0A918VB55_9ACTN</name>
<dbReference type="EMBL" id="BMVX01000024">
    <property type="protein sequence ID" value="GGZ86670.1"/>
    <property type="molecule type" value="Genomic_DNA"/>
</dbReference>
<accession>A0A918VB55</accession>
<evidence type="ECO:0008006" key="3">
    <source>
        <dbReference type="Google" id="ProtNLM"/>
    </source>
</evidence>
<dbReference type="RefSeq" id="WP_150516212.1">
    <property type="nucleotide sequence ID" value="NZ_BMVX01000024.1"/>
</dbReference>
<reference evidence="1" key="1">
    <citation type="journal article" date="2014" name="Int. J. Syst. Evol. Microbiol.">
        <title>Complete genome sequence of Corynebacterium casei LMG S-19264T (=DSM 44701T), isolated from a smear-ripened cheese.</title>
        <authorList>
            <consortium name="US DOE Joint Genome Institute (JGI-PGF)"/>
            <person name="Walter F."/>
            <person name="Albersmeier A."/>
            <person name="Kalinowski J."/>
            <person name="Ruckert C."/>
        </authorList>
    </citation>
    <scope>NUCLEOTIDE SEQUENCE</scope>
    <source>
        <strain evidence="1">JCM 4834</strain>
    </source>
</reference>